<proteinExistence type="predicted"/>
<sequence length="571" mass="64477">MIYIVQEIVQDHKADISYLKTLGEGHDSQLISFSNTLPAIEKKLMTCQYEMGSIMGDMKHKAENGDLKDLRGTIETEFATKTDVEKVSSRFINYTKIKVTESLRKEFIDFSEECKAKYLCEENIKNLFNMLRDEIYGTFSQKNNVKNEFDAFEKKIPSLIEDISKLKGLTSKNSKDVSGILCNLALIDQALSKKCDSDTFNSLKANMSNYTSLSQMETFGAEFDSQIQKISETQVEAKNDLNNMSIIIKRFDEVLNEKCSKFTVEEVKSSIADFITQQQNKDLKDEIDEKIRALDDKISLLQSNLIKNNSDNLGTVENAIKLASSQLTHSILPMNSPRFRENTELPGSGPGLDFTNQEIDLKNPNSHRQSVDMLSSGLNPYAAINKKSLDKVHSFNRLGNFGIDFTSRKNYRSKNPASVNIHKRRINNSTVHNFSIIQSLTPNYPKFQTNDAKNLLNNTMGGVGDNSMTISQKKMETIPKTKNLKPRYPSKEKFKIDKVGTKAMNMLKNTPQGLFKNPISISRIKIKTVAKDIAKVNVSPREDEMNSQCSSDETPLIPDSSLLPSILKKKN</sequence>
<gene>
    <name evidence="2" type="ORF">ECRASSUSDP1_LOCUS899</name>
</gene>
<dbReference type="Proteomes" id="UP001295684">
    <property type="component" value="Unassembled WGS sequence"/>
</dbReference>
<feature type="region of interest" description="Disordered" evidence="1">
    <location>
        <begin position="539"/>
        <end position="571"/>
    </location>
</feature>
<protein>
    <submittedName>
        <fullName evidence="2">Uncharacterized protein</fullName>
    </submittedName>
</protein>
<comment type="caution">
    <text evidence="2">The sequence shown here is derived from an EMBL/GenBank/DDBJ whole genome shotgun (WGS) entry which is preliminary data.</text>
</comment>
<reference evidence="2" key="1">
    <citation type="submission" date="2023-07" db="EMBL/GenBank/DDBJ databases">
        <authorList>
            <consortium name="AG Swart"/>
            <person name="Singh M."/>
            <person name="Singh A."/>
            <person name="Seah K."/>
            <person name="Emmerich C."/>
        </authorList>
    </citation>
    <scope>NUCLEOTIDE SEQUENCE</scope>
    <source>
        <strain evidence="2">DP1</strain>
    </source>
</reference>
<evidence type="ECO:0000313" key="3">
    <source>
        <dbReference type="Proteomes" id="UP001295684"/>
    </source>
</evidence>
<accession>A0AAD1TZY5</accession>
<name>A0AAD1TZY5_EUPCR</name>
<dbReference type="AlphaFoldDB" id="A0AAD1TZY5"/>
<evidence type="ECO:0000313" key="2">
    <source>
        <dbReference type="EMBL" id="CAI2359607.1"/>
    </source>
</evidence>
<feature type="compositionally biased region" description="Low complexity" evidence="1">
    <location>
        <begin position="555"/>
        <end position="571"/>
    </location>
</feature>
<evidence type="ECO:0000256" key="1">
    <source>
        <dbReference type="SAM" id="MobiDB-lite"/>
    </source>
</evidence>
<organism evidence="2 3">
    <name type="scientific">Euplotes crassus</name>
    <dbReference type="NCBI Taxonomy" id="5936"/>
    <lineage>
        <taxon>Eukaryota</taxon>
        <taxon>Sar</taxon>
        <taxon>Alveolata</taxon>
        <taxon>Ciliophora</taxon>
        <taxon>Intramacronucleata</taxon>
        <taxon>Spirotrichea</taxon>
        <taxon>Hypotrichia</taxon>
        <taxon>Euplotida</taxon>
        <taxon>Euplotidae</taxon>
        <taxon>Moneuplotes</taxon>
    </lineage>
</organism>
<keyword evidence="3" id="KW-1185">Reference proteome</keyword>
<dbReference type="EMBL" id="CAMPGE010000847">
    <property type="protein sequence ID" value="CAI2359607.1"/>
    <property type="molecule type" value="Genomic_DNA"/>
</dbReference>